<evidence type="ECO:0000259" key="7">
    <source>
        <dbReference type="Pfam" id="PF01292"/>
    </source>
</evidence>
<keyword evidence="9" id="KW-1185">Reference proteome</keyword>
<evidence type="ECO:0000256" key="2">
    <source>
        <dbReference type="ARBA" id="ARBA00022475"/>
    </source>
</evidence>
<dbReference type="AlphaFoldDB" id="A0A0X8JKV1"/>
<keyword evidence="2" id="KW-1003">Cell membrane</keyword>
<gene>
    <name evidence="8" type="ORF">AXF13_11205</name>
</gene>
<evidence type="ECO:0000256" key="3">
    <source>
        <dbReference type="ARBA" id="ARBA00022692"/>
    </source>
</evidence>
<feature type="transmembrane region" description="Helical" evidence="6">
    <location>
        <begin position="58"/>
        <end position="80"/>
    </location>
</feature>
<accession>A0A0X8JKV1</accession>
<dbReference type="Gene3D" id="1.20.950.20">
    <property type="entry name" value="Transmembrane di-heme cytochromes, Chain C"/>
    <property type="match status" value="1"/>
</dbReference>
<evidence type="ECO:0000313" key="8">
    <source>
        <dbReference type="EMBL" id="AMD90639.1"/>
    </source>
</evidence>
<dbReference type="InterPro" id="IPR016174">
    <property type="entry name" value="Di-haem_cyt_TM"/>
</dbReference>
<feature type="transmembrane region" description="Helical" evidence="6">
    <location>
        <begin position="125"/>
        <end position="145"/>
    </location>
</feature>
<keyword evidence="4 6" id="KW-1133">Transmembrane helix</keyword>
<comment type="subcellular location">
    <subcellularLocation>
        <location evidence="1">Cell membrane</location>
        <topology evidence="1">Multi-pass membrane protein</topology>
    </subcellularLocation>
</comment>
<dbReference type="KEGG" id="dfi:AXF13_11205"/>
<protein>
    <recommendedName>
        <fullName evidence="7">Cytochrome b561 bacterial/Ni-hydrogenase domain-containing protein</fullName>
    </recommendedName>
</protein>
<dbReference type="Pfam" id="PF01292">
    <property type="entry name" value="Ni_hydr_CYTB"/>
    <property type="match status" value="1"/>
</dbReference>
<dbReference type="Proteomes" id="UP000069241">
    <property type="component" value="Chromosome"/>
</dbReference>
<dbReference type="GO" id="GO:0022904">
    <property type="term" value="P:respiratory electron transport chain"/>
    <property type="evidence" value="ECO:0007669"/>
    <property type="project" value="InterPro"/>
</dbReference>
<evidence type="ECO:0000256" key="4">
    <source>
        <dbReference type="ARBA" id="ARBA00022989"/>
    </source>
</evidence>
<sequence length="191" mass="21585">MKIQELIKTQSELLWRFMGFFQSPFLRVLHALVVLFVILQLCSSTLMRVTPDGASWTAWYHMLEGMSLCVLGVIVAAYSLGKHGLKYFFPYLWGDVDQIRKDLIASLHGRLVAPRPGGLATSVQGLGLGALLLTAFSGLTWFLLWRDGSPAAHGWRVTHEWLAWLVIVYFIGHGGMALLHFFVWQRQVAKK</sequence>
<dbReference type="GO" id="GO:0005886">
    <property type="term" value="C:plasma membrane"/>
    <property type="evidence" value="ECO:0007669"/>
    <property type="project" value="UniProtKB-SubCell"/>
</dbReference>
<feature type="transmembrane region" description="Helical" evidence="6">
    <location>
        <begin position="161"/>
        <end position="184"/>
    </location>
</feature>
<keyword evidence="3 6" id="KW-0812">Transmembrane</keyword>
<feature type="transmembrane region" description="Helical" evidence="6">
    <location>
        <begin position="25"/>
        <end position="46"/>
    </location>
</feature>
<dbReference type="SUPFAM" id="SSF81342">
    <property type="entry name" value="Transmembrane di-heme cytochromes"/>
    <property type="match status" value="1"/>
</dbReference>
<feature type="domain" description="Cytochrome b561 bacterial/Ni-hydrogenase" evidence="7">
    <location>
        <begin position="23"/>
        <end position="188"/>
    </location>
</feature>
<dbReference type="GO" id="GO:0009055">
    <property type="term" value="F:electron transfer activity"/>
    <property type="evidence" value="ECO:0007669"/>
    <property type="project" value="InterPro"/>
</dbReference>
<keyword evidence="5 6" id="KW-0472">Membrane</keyword>
<evidence type="ECO:0000256" key="1">
    <source>
        <dbReference type="ARBA" id="ARBA00004651"/>
    </source>
</evidence>
<dbReference type="EMBL" id="CP014229">
    <property type="protein sequence ID" value="AMD90639.1"/>
    <property type="molecule type" value="Genomic_DNA"/>
</dbReference>
<dbReference type="RefSeq" id="WP_008681978.1">
    <property type="nucleotide sequence ID" value="NZ_CP014229.1"/>
</dbReference>
<evidence type="ECO:0000313" key="9">
    <source>
        <dbReference type="Proteomes" id="UP000069241"/>
    </source>
</evidence>
<dbReference type="InterPro" id="IPR011577">
    <property type="entry name" value="Cyt_b561_bac/Ni-Hgenase"/>
</dbReference>
<proteinExistence type="predicted"/>
<reference evidence="9" key="1">
    <citation type="submission" date="2016-02" db="EMBL/GenBank/DDBJ databases">
        <authorList>
            <person name="Holder M.E."/>
            <person name="Ajami N.J."/>
            <person name="Petrosino J.F."/>
        </authorList>
    </citation>
    <scope>NUCLEOTIDE SEQUENCE [LARGE SCALE GENOMIC DNA]</scope>
    <source>
        <strain evidence="9">CCUG 45958</strain>
    </source>
</reference>
<organism evidence="8 9">
    <name type="scientific">Desulfovibrio fairfieldensis</name>
    <dbReference type="NCBI Taxonomy" id="44742"/>
    <lineage>
        <taxon>Bacteria</taxon>
        <taxon>Pseudomonadati</taxon>
        <taxon>Thermodesulfobacteriota</taxon>
        <taxon>Desulfovibrionia</taxon>
        <taxon>Desulfovibrionales</taxon>
        <taxon>Desulfovibrionaceae</taxon>
        <taxon>Desulfovibrio</taxon>
    </lineage>
</organism>
<evidence type="ECO:0000256" key="6">
    <source>
        <dbReference type="SAM" id="Phobius"/>
    </source>
</evidence>
<name>A0A0X8JKV1_9BACT</name>
<evidence type="ECO:0000256" key="5">
    <source>
        <dbReference type="ARBA" id="ARBA00023136"/>
    </source>
</evidence>